<dbReference type="PANTHER" id="PTHR30238:SF0">
    <property type="entry name" value="THYLAKOID MEMBRANE PROTEIN TERC, CHLOROPLASTIC"/>
    <property type="match status" value="1"/>
</dbReference>
<evidence type="ECO:0000313" key="7">
    <source>
        <dbReference type="EMBL" id="GAA1678356.1"/>
    </source>
</evidence>
<name>A0ABP4SUD3_9ACTN</name>
<feature type="transmembrane region" description="Helical" evidence="6">
    <location>
        <begin position="73"/>
        <end position="93"/>
    </location>
</feature>
<evidence type="ECO:0000256" key="5">
    <source>
        <dbReference type="ARBA" id="ARBA00023136"/>
    </source>
</evidence>
<comment type="subcellular location">
    <subcellularLocation>
        <location evidence="1">Membrane</location>
        <topology evidence="1">Multi-pass membrane protein</topology>
    </subcellularLocation>
</comment>
<dbReference type="EMBL" id="BAAANF010000007">
    <property type="protein sequence ID" value="GAA1678356.1"/>
    <property type="molecule type" value="Genomic_DNA"/>
</dbReference>
<dbReference type="Pfam" id="PF03741">
    <property type="entry name" value="TerC"/>
    <property type="match status" value="1"/>
</dbReference>
<comment type="similarity">
    <text evidence="2">Belongs to the TerC family.</text>
</comment>
<feature type="transmembrane region" description="Helical" evidence="6">
    <location>
        <begin position="105"/>
        <end position="127"/>
    </location>
</feature>
<evidence type="ECO:0000256" key="4">
    <source>
        <dbReference type="ARBA" id="ARBA00022989"/>
    </source>
</evidence>
<keyword evidence="4 6" id="KW-1133">Transmembrane helix</keyword>
<feature type="transmembrane region" description="Helical" evidence="6">
    <location>
        <begin position="256"/>
        <end position="275"/>
    </location>
</feature>
<proteinExistence type="inferred from homology"/>
<feature type="transmembrane region" description="Helical" evidence="6">
    <location>
        <begin position="195"/>
        <end position="222"/>
    </location>
</feature>
<dbReference type="Proteomes" id="UP001500280">
    <property type="component" value="Unassembled WGS sequence"/>
</dbReference>
<keyword evidence="5 6" id="KW-0472">Membrane</keyword>
<reference evidence="8" key="1">
    <citation type="journal article" date="2019" name="Int. J. Syst. Evol. Microbiol.">
        <title>The Global Catalogue of Microorganisms (GCM) 10K type strain sequencing project: providing services to taxonomists for standard genome sequencing and annotation.</title>
        <authorList>
            <consortium name="The Broad Institute Genomics Platform"/>
            <consortium name="The Broad Institute Genome Sequencing Center for Infectious Disease"/>
            <person name="Wu L."/>
            <person name="Ma J."/>
        </authorList>
    </citation>
    <scope>NUCLEOTIDE SEQUENCE [LARGE SCALE GENOMIC DNA]</scope>
    <source>
        <strain evidence="8">JCM 14307</strain>
    </source>
</reference>
<feature type="transmembrane region" description="Helical" evidence="6">
    <location>
        <begin position="133"/>
        <end position="151"/>
    </location>
</feature>
<dbReference type="InterPro" id="IPR022369">
    <property type="entry name" value="Integral_membrane_TerC_rswitch"/>
</dbReference>
<feature type="transmembrane region" description="Helical" evidence="6">
    <location>
        <begin position="228"/>
        <end position="249"/>
    </location>
</feature>
<dbReference type="PANTHER" id="PTHR30238">
    <property type="entry name" value="MEMBRANE BOUND PREDICTED REDOX MODULATOR"/>
    <property type="match status" value="1"/>
</dbReference>
<evidence type="ECO:0000256" key="2">
    <source>
        <dbReference type="ARBA" id="ARBA00007511"/>
    </source>
</evidence>
<protein>
    <submittedName>
        <fullName evidence="7">TerC family protein</fullName>
    </submittedName>
</protein>
<organism evidence="7 8">
    <name type="scientific">Kribbella yunnanensis</name>
    <dbReference type="NCBI Taxonomy" id="190194"/>
    <lineage>
        <taxon>Bacteria</taxon>
        <taxon>Bacillati</taxon>
        <taxon>Actinomycetota</taxon>
        <taxon>Actinomycetes</taxon>
        <taxon>Propionibacteriales</taxon>
        <taxon>Kribbellaceae</taxon>
        <taxon>Kribbella</taxon>
    </lineage>
</organism>
<accession>A0ABP4SUD3</accession>
<dbReference type="InterPro" id="IPR005496">
    <property type="entry name" value="Integral_membrane_TerC"/>
</dbReference>
<feature type="transmembrane region" description="Helical" evidence="6">
    <location>
        <begin position="40"/>
        <end position="61"/>
    </location>
</feature>
<keyword evidence="3 6" id="KW-0812">Transmembrane</keyword>
<gene>
    <name evidence="7" type="ORF">GCM10009745_22440</name>
</gene>
<evidence type="ECO:0000256" key="3">
    <source>
        <dbReference type="ARBA" id="ARBA00022692"/>
    </source>
</evidence>
<evidence type="ECO:0000313" key="8">
    <source>
        <dbReference type="Proteomes" id="UP001500280"/>
    </source>
</evidence>
<dbReference type="NCBIfam" id="TIGR03718">
    <property type="entry name" value="R_switched_Alx"/>
    <property type="match status" value="1"/>
</dbReference>
<comment type="caution">
    <text evidence="7">The sequence shown here is derived from an EMBL/GenBank/DDBJ whole genome shotgun (WGS) entry which is preliminary data.</text>
</comment>
<feature type="transmembrane region" description="Helical" evidence="6">
    <location>
        <begin position="295"/>
        <end position="317"/>
    </location>
</feature>
<feature type="transmembrane region" description="Helical" evidence="6">
    <location>
        <begin position="6"/>
        <end position="28"/>
    </location>
</feature>
<keyword evidence="8" id="KW-1185">Reference proteome</keyword>
<evidence type="ECO:0000256" key="1">
    <source>
        <dbReference type="ARBA" id="ARBA00004141"/>
    </source>
</evidence>
<evidence type="ECO:0000256" key="6">
    <source>
        <dbReference type="SAM" id="Phobius"/>
    </source>
</evidence>
<sequence length="334" mass="36041">MVSVMPPLVWVLTIVGLLAIVAFDLIVIARRNHTVTIKDATRWVLVYVGLAALFAVGLFLFSGGKTGGEFVAGYITEYSLSVDNLFVFVIIMARFSVPAMAQDKVLYIGIVVSMVLRAVFILAGAAAISAASWVFYIFGAFLVYTAIKLAIEGENDEADFQENAVLRGMRKILPLGHDYDGAKLATRDQQTGKRLLTPLVIVISAIGMANVIFALDSIPAIFGLTQDAYIVLTANAFALMGLRQLYFLIGGLLERIVYLNVGLSVILAFIGVKLIVEALHGSHIDDIGAIHLPHIGIITSLSFIAATLFVTTVASLIKSSLDARRVPVKIKVDE</sequence>